<dbReference type="EMBL" id="JDSQ01000005">
    <property type="protein sequence ID" value="EWS78655.1"/>
    <property type="molecule type" value="Genomic_DNA"/>
</dbReference>
<evidence type="ECO:0000313" key="4">
    <source>
        <dbReference type="Proteomes" id="UP000020406"/>
    </source>
</evidence>
<dbReference type="KEGG" id="xtw:AB672_03290"/>
<dbReference type="Proteomes" id="UP001430701">
    <property type="component" value="Unassembled WGS sequence"/>
</dbReference>
<dbReference type="AlphaFoldDB" id="Z9JJS1"/>
<evidence type="ECO:0000313" key="2">
    <source>
        <dbReference type="EMBL" id="EWS78655.1"/>
    </source>
</evidence>
<evidence type="ECO:0000313" key="5">
    <source>
        <dbReference type="Proteomes" id="UP001430701"/>
    </source>
</evidence>
<evidence type="ECO:0000256" key="1">
    <source>
        <dbReference type="SAM" id="MobiDB-lite"/>
    </source>
</evidence>
<protein>
    <submittedName>
        <fullName evidence="2">Uncharacterized protein</fullName>
    </submittedName>
</protein>
<dbReference type="RefSeq" id="WP_038270591.1">
    <property type="nucleotide sequence ID" value="NZ_CP053627.1"/>
</dbReference>
<organism evidence="2 4">
    <name type="scientific">Xylella taiwanensis</name>
    <dbReference type="NCBI Taxonomy" id="1444770"/>
    <lineage>
        <taxon>Bacteria</taxon>
        <taxon>Pseudomonadati</taxon>
        <taxon>Pseudomonadota</taxon>
        <taxon>Gammaproteobacteria</taxon>
        <taxon>Lysobacterales</taxon>
        <taxon>Lysobacteraceae</taxon>
        <taxon>Xylella</taxon>
    </lineage>
</organism>
<accession>Z9JJS1</accession>
<reference evidence="3" key="2">
    <citation type="submission" date="2021-11" db="EMBL/GenBank/DDBJ databases">
        <title>Genome sequence of Xylella taiwanensis PLS432.</title>
        <authorList>
            <person name="Weng L.-W."/>
            <person name="Su C.-C."/>
            <person name="Tsai C.-W."/>
            <person name="Kuo C.-H."/>
        </authorList>
    </citation>
    <scope>NUCLEOTIDE SEQUENCE</scope>
    <source>
        <strain evidence="3">PLS432</strain>
    </source>
</reference>
<name>Z9JJS1_9GAMM</name>
<dbReference type="Proteomes" id="UP000020406">
    <property type="component" value="Unassembled WGS sequence"/>
</dbReference>
<feature type="region of interest" description="Disordered" evidence="1">
    <location>
        <begin position="1"/>
        <end position="21"/>
    </location>
</feature>
<gene>
    <name evidence="2" type="ORF">AF72_03570</name>
    <name evidence="3" type="ORF">LPH55_08065</name>
</gene>
<proteinExistence type="predicted"/>
<evidence type="ECO:0000313" key="3">
    <source>
        <dbReference type="EMBL" id="MCD8473409.1"/>
    </source>
</evidence>
<dbReference type="EMBL" id="JAJPPU010000002">
    <property type="protein sequence ID" value="MCD8473409.1"/>
    <property type="molecule type" value="Genomic_DNA"/>
</dbReference>
<dbReference type="GeneID" id="68900302"/>
<comment type="caution">
    <text evidence="2">The sequence shown here is derived from an EMBL/GenBank/DDBJ whole genome shotgun (WGS) entry which is preliminary data.</text>
</comment>
<sequence>MTAMKWGNIAPKEDSPTWSSQLAHGDLDIPSVISIFVNIRHADPKPHLTLPLPAGGKRKMRSTVL</sequence>
<reference evidence="2 4" key="1">
    <citation type="journal article" date="2014" name="Genome Announc.">
        <title>Draft Genome Sequence of Xylella fastidiosa Pear Leaf Scorch Strain in Taiwan.</title>
        <authorList>
            <person name="Su C.C."/>
            <person name="Deng W.L."/>
            <person name="Jan F.J."/>
            <person name="Chang C.J."/>
            <person name="Huang H."/>
            <person name="Chen J."/>
        </authorList>
    </citation>
    <scope>NUCLEOTIDE SEQUENCE [LARGE SCALE GENOMIC DNA]</scope>
    <source>
        <strain evidence="2 4">PLS229</strain>
    </source>
</reference>
<keyword evidence="5" id="KW-1185">Reference proteome</keyword>
<dbReference type="PATRIC" id="fig|1444770.3.peg.875"/>